<sequence length="137" mass="15410">MNLLTKFHEDWTINSNPYFRSPLIAGHPVKNAPPLGSHVFKAKFHEDRKINVASRVFTRKNAPPPGGHVFQPTGIIFELVQDIIGINLLTKINEDQTINEASRMKNALPLGSHVFQAKQMLTPHNGRRTKSEHKSSP</sequence>
<protein>
    <submittedName>
        <fullName evidence="2">Uncharacterized protein</fullName>
    </submittedName>
</protein>
<evidence type="ECO:0000313" key="3">
    <source>
        <dbReference type="Proteomes" id="UP000828390"/>
    </source>
</evidence>
<evidence type="ECO:0000256" key="1">
    <source>
        <dbReference type="SAM" id="MobiDB-lite"/>
    </source>
</evidence>
<keyword evidence="3" id="KW-1185">Reference proteome</keyword>
<name>A0A9D4DEK6_DREPO</name>
<evidence type="ECO:0000313" key="2">
    <source>
        <dbReference type="EMBL" id="KAH3748202.1"/>
    </source>
</evidence>
<gene>
    <name evidence="2" type="ORF">DPMN_182640</name>
</gene>
<reference evidence="2" key="2">
    <citation type="submission" date="2020-11" db="EMBL/GenBank/DDBJ databases">
        <authorList>
            <person name="McCartney M.A."/>
            <person name="Auch B."/>
            <person name="Kono T."/>
            <person name="Mallez S."/>
            <person name="Becker A."/>
            <person name="Gohl D.M."/>
            <person name="Silverstein K.A.T."/>
            <person name="Koren S."/>
            <person name="Bechman K.B."/>
            <person name="Herman A."/>
            <person name="Abrahante J.E."/>
            <person name="Garbe J."/>
        </authorList>
    </citation>
    <scope>NUCLEOTIDE SEQUENCE</scope>
    <source>
        <strain evidence="2">Duluth1</strain>
        <tissue evidence="2">Whole animal</tissue>
    </source>
</reference>
<accession>A0A9D4DEK6</accession>
<dbReference type="AlphaFoldDB" id="A0A9D4DEK6"/>
<comment type="caution">
    <text evidence="2">The sequence shown here is derived from an EMBL/GenBank/DDBJ whole genome shotgun (WGS) entry which is preliminary data.</text>
</comment>
<organism evidence="2 3">
    <name type="scientific">Dreissena polymorpha</name>
    <name type="common">Zebra mussel</name>
    <name type="synonym">Mytilus polymorpha</name>
    <dbReference type="NCBI Taxonomy" id="45954"/>
    <lineage>
        <taxon>Eukaryota</taxon>
        <taxon>Metazoa</taxon>
        <taxon>Spiralia</taxon>
        <taxon>Lophotrochozoa</taxon>
        <taxon>Mollusca</taxon>
        <taxon>Bivalvia</taxon>
        <taxon>Autobranchia</taxon>
        <taxon>Heteroconchia</taxon>
        <taxon>Euheterodonta</taxon>
        <taxon>Imparidentia</taxon>
        <taxon>Neoheterodontei</taxon>
        <taxon>Myida</taxon>
        <taxon>Dreissenoidea</taxon>
        <taxon>Dreissenidae</taxon>
        <taxon>Dreissena</taxon>
    </lineage>
</organism>
<proteinExistence type="predicted"/>
<feature type="region of interest" description="Disordered" evidence="1">
    <location>
        <begin position="117"/>
        <end position="137"/>
    </location>
</feature>
<dbReference type="Proteomes" id="UP000828390">
    <property type="component" value="Unassembled WGS sequence"/>
</dbReference>
<dbReference type="EMBL" id="JAIWYP010000010">
    <property type="protein sequence ID" value="KAH3748202.1"/>
    <property type="molecule type" value="Genomic_DNA"/>
</dbReference>
<reference evidence="2" key="1">
    <citation type="journal article" date="2019" name="bioRxiv">
        <title>The Genome of the Zebra Mussel, Dreissena polymorpha: A Resource for Invasive Species Research.</title>
        <authorList>
            <person name="McCartney M.A."/>
            <person name="Auch B."/>
            <person name="Kono T."/>
            <person name="Mallez S."/>
            <person name="Zhang Y."/>
            <person name="Obille A."/>
            <person name="Becker A."/>
            <person name="Abrahante J.E."/>
            <person name="Garbe J."/>
            <person name="Badalamenti J.P."/>
            <person name="Herman A."/>
            <person name="Mangelson H."/>
            <person name="Liachko I."/>
            <person name="Sullivan S."/>
            <person name="Sone E.D."/>
            <person name="Koren S."/>
            <person name="Silverstein K.A.T."/>
            <person name="Beckman K.B."/>
            <person name="Gohl D.M."/>
        </authorList>
    </citation>
    <scope>NUCLEOTIDE SEQUENCE</scope>
    <source>
        <strain evidence="2">Duluth1</strain>
        <tissue evidence="2">Whole animal</tissue>
    </source>
</reference>